<reference evidence="7" key="1">
    <citation type="submission" date="2020-05" db="EMBL/GenBank/DDBJ databases">
        <title>WGS assembly of Corymbia citriodora subspecies variegata.</title>
        <authorList>
            <person name="Barry K."/>
            <person name="Hundley H."/>
            <person name="Shu S."/>
            <person name="Jenkins J."/>
            <person name="Grimwood J."/>
            <person name="Baten A."/>
        </authorList>
    </citation>
    <scope>NUCLEOTIDE SEQUENCE</scope>
    <source>
        <strain evidence="7">CV2-018</strain>
    </source>
</reference>
<keyword evidence="1" id="KW-0479">Metal-binding</keyword>
<dbReference type="EMBL" id="MU089957">
    <property type="protein sequence ID" value="KAF7848847.1"/>
    <property type="molecule type" value="Genomic_DNA"/>
</dbReference>
<feature type="domain" description="RING-type" evidence="6">
    <location>
        <begin position="100"/>
        <end position="142"/>
    </location>
</feature>
<gene>
    <name evidence="7" type="ORF">BT93_L1514</name>
</gene>
<name>A0A8T0CMJ5_CORYI</name>
<evidence type="ECO:0000313" key="8">
    <source>
        <dbReference type="Proteomes" id="UP000806378"/>
    </source>
</evidence>
<dbReference type="GO" id="GO:0006511">
    <property type="term" value="P:ubiquitin-dependent protein catabolic process"/>
    <property type="evidence" value="ECO:0007669"/>
    <property type="project" value="TreeGrafter"/>
</dbReference>
<organism evidence="7 8">
    <name type="scientific">Corymbia citriodora subsp. variegata</name>
    <dbReference type="NCBI Taxonomy" id="360336"/>
    <lineage>
        <taxon>Eukaryota</taxon>
        <taxon>Viridiplantae</taxon>
        <taxon>Streptophyta</taxon>
        <taxon>Embryophyta</taxon>
        <taxon>Tracheophyta</taxon>
        <taxon>Spermatophyta</taxon>
        <taxon>Magnoliopsida</taxon>
        <taxon>eudicotyledons</taxon>
        <taxon>Gunneridae</taxon>
        <taxon>Pentapetalae</taxon>
        <taxon>rosids</taxon>
        <taxon>malvids</taxon>
        <taxon>Myrtales</taxon>
        <taxon>Myrtaceae</taxon>
        <taxon>Myrtoideae</taxon>
        <taxon>Eucalypteae</taxon>
        <taxon>Corymbia</taxon>
    </lineage>
</organism>
<keyword evidence="8" id="KW-1185">Reference proteome</keyword>
<dbReference type="GO" id="GO:0005634">
    <property type="term" value="C:nucleus"/>
    <property type="evidence" value="ECO:0007669"/>
    <property type="project" value="TreeGrafter"/>
</dbReference>
<keyword evidence="2 4" id="KW-0863">Zinc-finger</keyword>
<dbReference type="Proteomes" id="UP000806378">
    <property type="component" value="Unassembled WGS sequence"/>
</dbReference>
<keyword evidence="3" id="KW-0862">Zinc</keyword>
<dbReference type="InterPro" id="IPR013083">
    <property type="entry name" value="Znf_RING/FYVE/PHD"/>
</dbReference>
<accession>A0A8T0CMJ5</accession>
<evidence type="ECO:0000313" key="7">
    <source>
        <dbReference type="EMBL" id="KAF7848847.1"/>
    </source>
</evidence>
<evidence type="ECO:0000256" key="4">
    <source>
        <dbReference type="PROSITE-ProRule" id="PRU00175"/>
    </source>
</evidence>
<sequence length="160" mass="17972">MLQGQSIDPIFMHSALHLQDVLRKEQYSHLQKIPVEMACKVIMRGRGRLESLLEAALQESIEDPGDSRAFPATQEAIDRRKKTNVDHGSQEGGSGDGEPCAICLEDMKLRGVEVARMPCKHKFHHHCLARWLKMSNSCPLCRFAMPTSSSDVDQISHGRH</sequence>
<dbReference type="SUPFAM" id="SSF57850">
    <property type="entry name" value="RING/U-box"/>
    <property type="match status" value="1"/>
</dbReference>
<dbReference type="GO" id="GO:0061630">
    <property type="term" value="F:ubiquitin protein ligase activity"/>
    <property type="evidence" value="ECO:0007669"/>
    <property type="project" value="TreeGrafter"/>
</dbReference>
<dbReference type="PANTHER" id="PTHR45931:SF16">
    <property type="entry name" value="RING_U-BOX SUPERFAMILY PROTEIN"/>
    <property type="match status" value="1"/>
</dbReference>
<evidence type="ECO:0000256" key="3">
    <source>
        <dbReference type="ARBA" id="ARBA00022833"/>
    </source>
</evidence>
<dbReference type="Pfam" id="PF13639">
    <property type="entry name" value="zf-RING_2"/>
    <property type="match status" value="1"/>
</dbReference>
<evidence type="ECO:0000256" key="5">
    <source>
        <dbReference type="SAM" id="MobiDB-lite"/>
    </source>
</evidence>
<dbReference type="Gramene" id="rna-gnl|WGS:JABURB|Cocit.L1514.1">
    <property type="protein sequence ID" value="cds-KAF7848847.1"/>
    <property type="gene ID" value="gene-BT93_L1514"/>
</dbReference>
<protein>
    <recommendedName>
        <fullName evidence="6">RING-type domain-containing protein</fullName>
    </recommendedName>
</protein>
<evidence type="ECO:0000259" key="6">
    <source>
        <dbReference type="PROSITE" id="PS50089"/>
    </source>
</evidence>
<dbReference type="SMART" id="SM00184">
    <property type="entry name" value="RING"/>
    <property type="match status" value="1"/>
</dbReference>
<dbReference type="OrthoDB" id="1886559at2759"/>
<dbReference type="PROSITE" id="PS50089">
    <property type="entry name" value="ZF_RING_2"/>
    <property type="match status" value="1"/>
</dbReference>
<dbReference type="InterPro" id="IPR001841">
    <property type="entry name" value="Znf_RING"/>
</dbReference>
<feature type="region of interest" description="Disordered" evidence="5">
    <location>
        <begin position="63"/>
        <end position="95"/>
    </location>
</feature>
<comment type="caution">
    <text evidence="7">The sequence shown here is derived from an EMBL/GenBank/DDBJ whole genome shotgun (WGS) entry which is preliminary data.</text>
</comment>
<dbReference type="GO" id="GO:0008270">
    <property type="term" value="F:zinc ion binding"/>
    <property type="evidence" value="ECO:0007669"/>
    <property type="project" value="UniProtKB-KW"/>
</dbReference>
<evidence type="ECO:0000256" key="1">
    <source>
        <dbReference type="ARBA" id="ARBA00022723"/>
    </source>
</evidence>
<proteinExistence type="predicted"/>
<dbReference type="CDD" id="cd16454">
    <property type="entry name" value="RING-H2_PA-TM-RING"/>
    <property type="match status" value="1"/>
</dbReference>
<dbReference type="Gene3D" id="3.30.40.10">
    <property type="entry name" value="Zinc/RING finger domain, C3HC4 (zinc finger)"/>
    <property type="match status" value="1"/>
</dbReference>
<dbReference type="PANTHER" id="PTHR45931">
    <property type="entry name" value="SI:CH211-59O9.10"/>
    <property type="match status" value="1"/>
</dbReference>
<dbReference type="AlphaFoldDB" id="A0A8T0CMJ5"/>
<dbReference type="InterPro" id="IPR051834">
    <property type="entry name" value="RING_finger_E3_ligase"/>
</dbReference>
<evidence type="ECO:0000256" key="2">
    <source>
        <dbReference type="ARBA" id="ARBA00022771"/>
    </source>
</evidence>